<dbReference type="PANTHER" id="PTHR31236">
    <property type="entry name" value="BURP DOMAIN PROTEIN USPL1-LIKE"/>
    <property type="match status" value="1"/>
</dbReference>
<organism evidence="4 5">
    <name type="scientific">Saponaria officinalis</name>
    <name type="common">Common soapwort</name>
    <name type="synonym">Lychnis saponaria</name>
    <dbReference type="NCBI Taxonomy" id="3572"/>
    <lineage>
        <taxon>Eukaryota</taxon>
        <taxon>Viridiplantae</taxon>
        <taxon>Streptophyta</taxon>
        <taxon>Embryophyta</taxon>
        <taxon>Tracheophyta</taxon>
        <taxon>Spermatophyta</taxon>
        <taxon>Magnoliopsida</taxon>
        <taxon>eudicotyledons</taxon>
        <taxon>Gunneridae</taxon>
        <taxon>Pentapetalae</taxon>
        <taxon>Caryophyllales</taxon>
        <taxon>Caryophyllaceae</taxon>
        <taxon>Caryophylleae</taxon>
        <taxon>Saponaria</taxon>
    </lineage>
</organism>
<accession>A0AAW1M0F0</accession>
<keyword evidence="2" id="KW-0812">Transmembrane</keyword>
<evidence type="ECO:0000256" key="1">
    <source>
        <dbReference type="SAM" id="MobiDB-lite"/>
    </source>
</evidence>
<dbReference type="EMBL" id="JBDFQZ010000003">
    <property type="protein sequence ID" value="KAK9742150.1"/>
    <property type="molecule type" value="Genomic_DNA"/>
</dbReference>
<feature type="domain" description="BURP" evidence="3">
    <location>
        <begin position="250"/>
        <end position="461"/>
    </location>
</feature>
<dbReference type="PANTHER" id="PTHR31236:SF2">
    <property type="entry name" value="BURP DOMAIN PROTEIN RD22"/>
    <property type="match status" value="1"/>
</dbReference>
<evidence type="ECO:0000256" key="2">
    <source>
        <dbReference type="SAM" id="Phobius"/>
    </source>
</evidence>
<evidence type="ECO:0000313" key="5">
    <source>
        <dbReference type="Proteomes" id="UP001443914"/>
    </source>
</evidence>
<comment type="caution">
    <text evidence="4">The sequence shown here is derived from an EMBL/GenBank/DDBJ whole genome shotgun (WGS) entry which is preliminary data.</text>
</comment>
<evidence type="ECO:0000313" key="4">
    <source>
        <dbReference type="EMBL" id="KAK9742150.1"/>
    </source>
</evidence>
<sequence>MCHFLKQHELVCFLKIFNINTKSSVSFHTNQIISSFKSACNILLRFTNILYSRFIMELHIIPIITFLYVAVMGSHAALTPELYWKEALPNVVMPQSIRNSLSDPEWMDNKATNVNVEKGGVHVSTDGAKRGKTNVNVGPKGGVGVSTGKPNGGHTHVDVGPKGGVGVSTGKPVGGHTDVDVGPKGGVRVSTQKPNKGGSSVGVGKGGVIVKAGPKKKPVYVGVKPGNNPFDYRYAASEAQLIDDPTKALFFLEKDMKPGHKMTIHFTQTTNGATFLPRDEAESLPFSTDKMSEILHEFSVQPGSDQAQLIKETVRGCESKGIQGEQKYCATSLESMVDYAKSTLGNNVEAISTEVKNKVNNKKKYIIGAVRKLKDEINSAVCHKQNYAYAVFYCHKTKGTSPYIVSLIGEDGTKVKAVAICHKNTSGWNPKHLAFQVLNVKPGSVPICHFLPEDHIVWVRN</sequence>
<protein>
    <recommendedName>
        <fullName evidence="3">BURP domain-containing protein</fullName>
    </recommendedName>
</protein>
<dbReference type="InterPro" id="IPR044816">
    <property type="entry name" value="BURP"/>
</dbReference>
<dbReference type="Proteomes" id="UP001443914">
    <property type="component" value="Unassembled WGS sequence"/>
</dbReference>
<feature type="region of interest" description="Disordered" evidence="1">
    <location>
        <begin position="121"/>
        <end position="202"/>
    </location>
</feature>
<dbReference type="Pfam" id="PF03181">
    <property type="entry name" value="BURP"/>
    <property type="match status" value="1"/>
</dbReference>
<reference evidence="4" key="1">
    <citation type="submission" date="2024-03" db="EMBL/GenBank/DDBJ databases">
        <title>WGS assembly of Saponaria officinalis var. Norfolk2.</title>
        <authorList>
            <person name="Jenkins J."/>
            <person name="Shu S."/>
            <person name="Grimwood J."/>
            <person name="Barry K."/>
            <person name="Goodstein D."/>
            <person name="Schmutz J."/>
            <person name="Leebens-Mack J."/>
            <person name="Osbourn A."/>
        </authorList>
    </citation>
    <scope>NUCLEOTIDE SEQUENCE [LARGE SCALE GENOMIC DNA]</scope>
    <source>
        <strain evidence="4">JIC</strain>
    </source>
</reference>
<feature type="transmembrane region" description="Helical" evidence="2">
    <location>
        <begin position="54"/>
        <end position="78"/>
    </location>
</feature>
<dbReference type="InterPro" id="IPR004873">
    <property type="entry name" value="BURP_dom"/>
</dbReference>
<keyword evidence="2" id="KW-0472">Membrane</keyword>
<keyword evidence="5" id="KW-1185">Reference proteome</keyword>
<keyword evidence="2" id="KW-1133">Transmembrane helix</keyword>
<dbReference type="PROSITE" id="PS51277">
    <property type="entry name" value="BURP"/>
    <property type="match status" value="1"/>
</dbReference>
<name>A0AAW1M0F0_SAPOF</name>
<dbReference type="AlphaFoldDB" id="A0AAW1M0F0"/>
<dbReference type="SMART" id="SM01045">
    <property type="entry name" value="BURP"/>
    <property type="match status" value="1"/>
</dbReference>
<proteinExistence type="predicted"/>
<evidence type="ECO:0000259" key="3">
    <source>
        <dbReference type="PROSITE" id="PS51277"/>
    </source>
</evidence>
<gene>
    <name evidence="4" type="ORF">RND81_03G151600</name>
</gene>